<accession>A0A0M0J7B7</accession>
<name>A0A0M0J7B7_9EUKA</name>
<evidence type="ECO:0000256" key="1">
    <source>
        <dbReference type="SAM" id="MobiDB-lite"/>
    </source>
</evidence>
<sequence>MLDRRKHPDRKLLLEGRLASFQGPAICTYNDERFTEKDLASIQSVGNSLKNDADGRTKTGKFGLGFNSCYHVTDCPGLLTGKRLLFLDPSQKHLANGDTGIGFNLHQRHVDSAPDQFAPWRIFGCDPAKEFNGTIFRLPLRTRAHVRGSAGEGISPRPYSLSDADDLLKKFVESLPDLVLFLQYVLLLERKCLRFESGKGAGQWIAPTAAFFPTAEMDHELRSTLMLLELPIVEPPPGVEMLLRSACVHTSSRSGANPNSIAKATPAVVRNHLVTLHSGWEGELNDAQCQELLQYCLSDLCSEALDPASASSAEEKEQARRIHDEPS</sequence>
<dbReference type="InterPro" id="IPR058210">
    <property type="entry name" value="SACS/Nov_dom"/>
</dbReference>
<dbReference type="PANTHER" id="PTHR15600">
    <property type="entry name" value="SACSIN"/>
    <property type="match status" value="1"/>
</dbReference>
<evidence type="ECO:0000313" key="4">
    <source>
        <dbReference type="Proteomes" id="UP000037460"/>
    </source>
</evidence>
<dbReference type="InterPro" id="IPR036890">
    <property type="entry name" value="HATPase_C_sf"/>
</dbReference>
<organism evidence="3 4">
    <name type="scientific">Chrysochromulina tobinii</name>
    <dbReference type="NCBI Taxonomy" id="1460289"/>
    <lineage>
        <taxon>Eukaryota</taxon>
        <taxon>Haptista</taxon>
        <taxon>Haptophyta</taxon>
        <taxon>Prymnesiophyceae</taxon>
        <taxon>Prymnesiales</taxon>
        <taxon>Chrysochromulinaceae</taxon>
        <taxon>Chrysochromulina</taxon>
    </lineage>
</organism>
<dbReference type="GO" id="GO:0030544">
    <property type="term" value="F:Hsp70 protein binding"/>
    <property type="evidence" value="ECO:0007669"/>
    <property type="project" value="TreeGrafter"/>
</dbReference>
<evidence type="ECO:0000259" key="2">
    <source>
        <dbReference type="Pfam" id="PF25794"/>
    </source>
</evidence>
<evidence type="ECO:0000313" key="3">
    <source>
        <dbReference type="EMBL" id="KOO22252.1"/>
    </source>
</evidence>
<dbReference type="OrthoDB" id="1262810at2759"/>
<dbReference type="AlphaFoldDB" id="A0A0M0J7B7"/>
<dbReference type="PANTHER" id="PTHR15600:SF42">
    <property type="entry name" value="SACSIN"/>
    <property type="match status" value="1"/>
</dbReference>
<keyword evidence="4" id="KW-1185">Reference proteome</keyword>
<feature type="domain" description="Sacsin/Nov" evidence="2">
    <location>
        <begin position="1"/>
        <end position="193"/>
    </location>
</feature>
<proteinExistence type="predicted"/>
<protein>
    <submittedName>
        <fullName evidence="3">Protein binding</fullName>
    </submittedName>
</protein>
<reference evidence="4" key="1">
    <citation type="journal article" date="2015" name="PLoS Genet.">
        <title>Genome Sequence and Transcriptome Analyses of Chrysochromulina tobin: Metabolic Tools for Enhanced Algal Fitness in the Prominent Order Prymnesiales (Haptophyceae).</title>
        <authorList>
            <person name="Hovde B.T."/>
            <person name="Deodato C.R."/>
            <person name="Hunsperger H.M."/>
            <person name="Ryken S.A."/>
            <person name="Yost W."/>
            <person name="Jha R.K."/>
            <person name="Patterson J."/>
            <person name="Monnat R.J. Jr."/>
            <person name="Barlow S.B."/>
            <person name="Starkenburg S.R."/>
            <person name="Cattolico R.A."/>
        </authorList>
    </citation>
    <scope>NUCLEOTIDE SEQUENCE</scope>
    <source>
        <strain evidence="4">CCMP291</strain>
    </source>
</reference>
<feature type="compositionally biased region" description="Basic and acidic residues" evidence="1">
    <location>
        <begin position="313"/>
        <end position="327"/>
    </location>
</feature>
<gene>
    <name evidence="3" type="ORF">Ctob_003683</name>
</gene>
<dbReference type="SUPFAM" id="SSF55874">
    <property type="entry name" value="ATPase domain of HSP90 chaperone/DNA topoisomerase II/histidine kinase"/>
    <property type="match status" value="1"/>
</dbReference>
<dbReference type="Pfam" id="PF25794">
    <property type="entry name" value="SACS"/>
    <property type="match status" value="1"/>
</dbReference>
<dbReference type="EMBL" id="JWZX01003296">
    <property type="protein sequence ID" value="KOO22252.1"/>
    <property type="molecule type" value="Genomic_DNA"/>
</dbReference>
<dbReference type="Proteomes" id="UP000037460">
    <property type="component" value="Unassembled WGS sequence"/>
</dbReference>
<feature type="region of interest" description="Disordered" evidence="1">
    <location>
        <begin position="307"/>
        <end position="327"/>
    </location>
</feature>
<comment type="caution">
    <text evidence="3">The sequence shown here is derived from an EMBL/GenBank/DDBJ whole genome shotgun (WGS) entry which is preliminary data.</text>
</comment>
<dbReference type="InterPro" id="IPR052972">
    <property type="entry name" value="Sacsin_chaperone_reg"/>
</dbReference>